<protein>
    <recommendedName>
        <fullName evidence="1">Type IV secretion system putative lipoprotein virB7</fullName>
    </recommendedName>
</protein>
<evidence type="ECO:0000313" key="4">
    <source>
        <dbReference type="EMBL" id="RCS69260.1"/>
    </source>
</evidence>
<dbReference type="GeneID" id="303190597"/>
<gene>
    <name evidence="4" type="ORF">CIK83_16870</name>
</gene>
<name>A0A368LHK7_9VIBR</name>
<evidence type="ECO:0000256" key="3">
    <source>
        <dbReference type="SAM" id="SignalP"/>
    </source>
</evidence>
<feature type="chain" id="PRO_5017010541" description="Type IV secretion system putative lipoprotein virB7" evidence="3">
    <location>
        <begin position="24"/>
        <end position="242"/>
    </location>
</feature>
<feature type="signal peptide" evidence="3">
    <location>
        <begin position="1"/>
        <end position="23"/>
    </location>
</feature>
<dbReference type="Proteomes" id="UP000252479">
    <property type="component" value="Unassembled WGS sequence"/>
</dbReference>
<proteinExistence type="predicted"/>
<dbReference type="InterPro" id="IPR010858">
    <property type="entry name" value="DUF1481"/>
</dbReference>
<dbReference type="PROSITE" id="PS51257">
    <property type="entry name" value="PROKAR_LIPOPROTEIN"/>
    <property type="match status" value="1"/>
</dbReference>
<keyword evidence="2 3" id="KW-0732">Signal</keyword>
<keyword evidence="5" id="KW-1185">Reference proteome</keyword>
<organism evidence="4 5">
    <name type="scientific">Vibrio casei</name>
    <dbReference type="NCBI Taxonomy" id="673372"/>
    <lineage>
        <taxon>Bacteria</taxon>
        <taxon>Pseudomonadati</taxon>
        <taxon>Pseudomonadota</taxon>
        <taxon>Gammaproteobacteria</taxon>
        <taxon>Vibrionales</taxon>
        <taxon>Vibrionaceae</taxon>
        <taxon>Vibrio</taxon>
    </lineage>
</organism>
<dbReference type="Pfam" id="PF08139">
    <property type="entry name" value="LPAM_1"/>
    <property type="match status" value="1"/>
</dbReference>
<dbReference type="AlphaFoldDB" id="A0A368LHK7"/>
<reference evidence="4 5" key="1">
    <citation type="journal article" date="2017" name="Elife">
        <title>Extensive horizontal gene transfer in cheese-associated bacteria.</title>
        <authorList>
            <person name="Bonham K.S."/>
            <person name="Wolfe B.E."/>
            <person name="Dutton R.J."/>
        </authorList>
    </citation>
    <scope>NUCLEOTIDE SEQUENCE [LARGE SCALE GENOMIC DNA]</scope>
    <source>
        <strain evidence="4 5">JB196</strain>
    </source>
</reference>
<evidence type="ECO:0000256" key="2">
    <source>
        <dbReference type="ARBA" id="ARBA00022729"/>
    </source>
</evidence>
<accession>A0A368LHK7</accession>
<dbReference type="Pfam" id="PF07356">
    <property type="entry name" value="DUF1481"/>
    <property type="match status" value="1"/>
</dbReference>
<evidence type="ECO:0000313" key="5">
    <source>
        <dbReference type="Proteomes" id="UP000252479"/>
    </source>
</evidence>
<dbReference type="InterPro" id="IPR016872">
    <property type="entry name" value="UCP028160"/>
</dbReference>
<dbReference type="OrthoDB" id="5915262at2"/>
<sequence>MKRIFLPIVSLLLLAGCSSTLSWQDQISRKFSGSVEAVNLSGGAYDGQMKSFYWFTRAMSKPQTASDFVELPDNAWYKTSYQWQDGTIKEIVREGEMLQSDQALKPFLVHIRFSTEGEAIYQRYRVNNQVLPLNQNDLNGYAQDASKLVETVENLNSQGLKLIQGVWDGQTFESCDGVQYKNVEFEEASLPIMVKQRLNGLTSYAAFIGSSNKRSKTVTVENLLALEKVSHGCIQRSHLIMN</sequence>
<evidence type="ECO:0000256" key="1">
    <source>
        <dbReference type="ARBA" id="ARBA00017922"/>
    </source>
</evidence>
<comment type="caution">
    <text evidence="4">The sequence shown here is derived from an EMBL/GenBank/DDBJ whole genome shotgun (WGS) entry which is preliminary data.</text>
</comment>
<dbReference type="RefSeq" id="WP_086962405.1">
    <property type="nucleotide sequence ID" value="NZ_AP018680.1"/>
</dbReference>
<dbReference type="PIRSF" id="PIRSF028160">
    <property type="entry name" value="UCP028160"/>
    <property type="match status" value="1"/>
</dbReference>
<dbReference type="EMBL" id="QPGL01000003">
    <property type="protein sequence ID" value="RCS69260.1"/>
    <property type="molecule type" value="Genomic_DNA"/>
</dbReference>
<dbReference type="InterPro" id="IPR012640">
    <property type="entry name" value="Membr_lipoprot_lipid_attach_CS"/>
</dbReference>